<dbReference type="AlphaFoldDB" id="A0A7W8KBM7"/>
<name>A0A7W8KBM7_9DEIO</name>
<accession>A0A7W8KBM7</accession>
<keyword evidence="7" id="KW-1185">Reference proteome</keyword>
<dbReference type="Proteomes" id="UP000539473">
    <property type="component" value="Unassembled WGS sequence"/>
</dbReference>
<dbReference type="InterPro" id="IPR036188">
    <property type="entry name" value="FAD/NAD-bd_sf"/>
</dbReference>
<evidence type="ECO:0000256" key="2">
    <source>
        <dbReference type="ARBA" id="ARBA00023002"/>
    </source>
</evidence>
<dbReference type="Gene3D" id="3.50.50.60">
    <property type="entry name" value="FAD/NAD(P)-binding domain"/>
    <property type="match status" value="2"/>
</dbReference>
<proteinExistence type="predicted"/>
<evidence type="ECO:0000313" key="5">
    <source>
        <dbReference type="EMBL" id="MBB5375204.1"/>
    </source>
</evidence>
<dbReference type="RefSeq" id="WP_184109432.1">
    <property type="nucleotide sequence ID" value="NZ_BNAJ01000001.1"/>
</dbReference>
<dbReference type="SUPFAM" id="SSF51905">
    <property type="entry name" value="FAD/NAD(P)-binding domain"/>
    <property type="match status" value="1"/>
</dbReference>
<dbReference type="Proteomes" id="UP000619376">
    <property type="component" value="Unassembled WGS sequence"/>
</dbReference>
<organism evidence="5 6">
    <name type="scientific">Deinococcus metalli</name>
    <dbReference type="NCBI Taxonomy" id="1141878"/>
    <lineage>
        <taxon>Bacteria</taxon>
        <taxon>Thermotogati</taxon>
        <taxon>Deinococcota</taxon>
        <taxon>Deinococci</taxon>
        <taxon>Deinococcales</taxon>
        <taxon>Deinococcaceae</taxon>
        <taxon>Deinococcus</taxon>
    </lineage>
</organism>
<comment type="caution">
    <text evidence="5">The sequence shown here is derived from an EMBL/GenBank/DDBJ whole genome shotgun (WGS) entry which is preliminary data.</text>
</comment>
<dbReference type="Pfam" id="PF07992">
    <property type="entry name" value="Pyr_redox_2"/>
    <property type="match status" value="1"/>
</dbReference>
<dbReference type="EMBL" id="JACHFK010000001">
    <property type="protein sequence ID" value="MBB5375204.1"/>
    <property type="molecule type" value="Genomic_DNA"/>
</dbReference>
<evidence type="ECO:0000313" key="6">
    <source>
        <dbReference type="Proteomes" id="UP000539473"/>
    </source>
</evidence>
<dbReference type="PANTHER" id="PTHR48105">
    <property type="entry name" value="THIOREDOXIN REDUCTASE 1-RELATED-RELATED"/>
    <property type="match status" value="1"/>
</dbReference>
<keyword evidence="1" id="KW-0285">Flavoprotein</keyword>
<dbReference type="GO" id="GO:0016491">
    <property type="term" value="F:oxidoreductase activity"/>
    <property type="evidence" value="ECO:0007669"/>
    <property type="project" value="UniProtKB-KW"/>
</dbReference>
<sequence>MTPAVDVVVIGAGPAGLSAALTLGRSRRRVLLLDGGPPRNAPVGAAHGLLTRDGIRPDDLKARALADLAPYDVTVRHEPAREVALTPDGFRVRVGLAWVEARRLLFTTGVRDLLPNVAGMRERWGRGVYHCPYCDGWEHHDAALGVYGTGQTGHHLALTVRAWSDRVTLLCDGPSQLTPVQKSDLTRLDVTVREQPIRALTGPSGGPVCVTFHGAPPVALDAVFLSPEQEPGSPLAHALGCAVNDRGRVIVDELGQTSVPGVWAAGDMTGAPQYVVSAAAAGMQAATCINTSLIHEDVRAQGANFHKGHAAE</sequence>
<reference evidence="4" key="4">
    <citation type="submission" date="2024-05" db="EMBL/GenBank/DDBJ databases">
        <authorList>
            <person name="Sun Q."/>
            <person name="Zhou Y."/>
        </authorList>
    </citation>
    <scope>NUCLEOTIDE SEQUENCE</scope>
    <source>
        <strain evidence="4">CGMCC 1.18437</strain>
    </source>
</reference>
<dbReference type="InterPro" id="IPR023753">
    <property type="entry name" value="FAD/NAD-binding_dom"/>
</dbReference>
<dbReference type="PRINTS" id="PR00368">
    <property type="entry name" value="FADPNR"/>
</dbReference>
<evidence type="ECO:0000313" key="4">
    <source>
        <dbReference type="EMBL" id="GHF30990.1"/>
    </source>
</evidence>
<dbReference type="PRINTS" id="PR00469">
    <property type="entry name" value="PNDRDTASEII"/>
</dbReference>
<dbReference type="EMBL" id="BNAJ01000001">
    <property type="protein sequence ID" value="GHF30990.1"/>
    <property type="molecule type" value="Genomic_DNA"/>
</dbReference>
<feature type="domain" description="FAD/NAD(P)-binding" evidence="3">
    <location>
        <begin position="6"/>
        <end position="282"/>
    </location>
</feature>
<dbReference type="InterPro" id="IPR050097">
    <property type="entry name" value="Ferredoxin-NADP_redctase_2"/>
</dbReference>
<reference evidence="4" key="1">
    <citation type="journal article" date="2014" name="Int. J. Syst. Evol. Microbiol.">
        <title>Complete genome of a new Firmicutes species belonging to the dominant human colonic microbiota ('Ruminococcus bicirculans') reveals two chromosomes and a selective capacity to utilize plant glucans.</title>
        <authorList>
            <consortium name="NISC Comparative Sequencing Program"/>
            <person name="Wegmann U."/>
            <person name="Louis P."/>
            <person name="Goesmann A."/>
            <person name="Henrissat B."/>
            <person name="Duncan S.H."/>
            <person name="Flint H.J."/>
        </authorList>
    </citation>
    <scope>NUCLEOTIDE SEQUENCE</scope>
    <source>
        <strain evidence="4">CGMCC 1.18437</strain>
    </source>
</reference>
<evidence type="ECO:0000313" key="7">
    <source>
        <dbReference type="Proteomes" id="UP000619376"/>
    </source>
</evidence>
<protein>
    <submittedName>
        <fullName evidence="4">Pyridine nucleotide-disulfide oxidoreductase</fullName>
    </submittedName>
    <submittedName>
        <fullName evidence="5">Thioredoxin reductase</fullName>
    </submittedName>
</protein>
<keyword evidence="2" id="KW-0560">Oxidoreductase</keyword>
<reference evidence="5 6" key="3">
    <citation type="submission" date="2020-08" db="EMBL/GenBank/DDBJ databases">
        <title>Genomic Encyclopedia of Type Strains, Phase IV (KMG-IV): sequencing the most valuable type-strain genomes for metagenomic binning, comparative biology and taxonomic classification.</title>
        <authorList>
            <person name="Goeker M."/>
        </authorList>
    </citation>
    <scope>NUCLEOTIDE SEQUENCE [LARGE SCALE GENOMIC DNA]</scope>
    <source>
        <strain evidence="5 6">DSM 27521</strain>
    </source>
</reference>
<gene>
    <name evidence="4" type="ORF">GCM10017781_03930</name>
    <name evidence="5" type="ORF">HNQ07_000648</name>
</gene>
<evidence type="ECO:0000259" key="3">
    <source>
        <dbReference type="Pfam" id="PF07992"/>
    </source>
</evidence>
<evidence type="ECO:0000256" key="1">
    <source>
        <dbReference type="ARBA" id="ARBA00022630"/>
    </source>
</evidence>
<reference evidence="7" key="2">
    <citation type="journal article" date="2019" name="Int. J. Syst. Evol. Microbiol.">
        <title>The Global Catalogue of Microorganisms (GCM) 10K type strain sequencing project: providing services to taxonomists for standard genome sequencing and annotation.</title>
        <authorList>
            <consortium name="The Broad Institute Genomics Platform"/>
            <consortium name="The Broad Institute Genome Sequencing Center for Infectious Disease"/>
            <person name="Wu L."/>
            <person name="Ma J."/>
        </authorList>
    </citation>
    <scope>NUCLEOTIDE SEQUENCE [LARGE SCALE GENOMIC DNA]</scope>
    <source>
        <strain evidence="7">CGMCC 1.18437</strain>
    </source>
</reference>